<evidence type="ECO:0000313" key="2">
    <source>
        <dbReference type="Proteomes" id="UP000724874"/>
    </source>
</evidence>
<protein>
    <submittedName>
        <fullName evidence="1">Uncharacterized protein</fullName>
    </submittedName>
</protein>
<proteinExistence type="predicted"/>
<dbReference type="Proteomes" id="UP000724874">
    <property type="component" value="Unassembled WGS sequence"/>
</dbReference>
<organism evidence="1 2">
    <name type="scientific">Gymnopilus junonius</name>
    <name type="common">Spectacular rustgill mushroom</name>
    <name type="synonym">Gymnopilus spectabilis subsp. junonius</name>
    <dbReference type="NCBI Taxonomy" id="109634"/>
    <lineage>
        <taxon>Eukaryota</taxon>
        <taxon>Fungi</taxon>
        <taxon>Dikarya</taxon>
        <taxon>Basidiomycota</taxon>
        <taxon>Agaricomycotina</taxon>
        <taxon>Agaricomycetes</taxon>
        <taxon>Agaricomycetidae</taxon>
        <taxon>Agaricales</taxon>
        <taxon>Agaricineae</taxon>
        <taxon>Hymenogastraceae</taxon>
        <taxon>Gymnopilus</taxon>
    </lineage>
</organism>
<evidence type="ECO:0000313" key="1">
    <source>
        <dbReference type="EMBL" id="KAF8883623.1"/>
    </source>
</evidence>
<dbReference type="OrthoDB" id="3061721at2759"/>
<reference evidence="1" key="1">
    <citation type="submission" date="2020-11" db="EMBL/GenBank/DDBJ databases">
        <authorList>
            <consortium name="DOE Joint Genome Institute"/>
            <person name="Ahrendt S."/>
            <person name="Riley R."/>
            <person name="Andreopoulos W."/>
            <person name="LaButti K."/>
            <person name="Pangilinan J."/>
            <person name="Ruiz-duenas F.J."/>
            <person name="Barrasa J.M."/>
            <person name="Sanchez-Garcia M."/>
            <person name="Camarero S."/>
            <person name="Miyauchi S."/>
            <person name="Serrano A."/>
            <person name="Linde D."/>
            <person name="Babiker R."/>
            <person name="Drula E."/>
            <person name="Ayuso-Fernandez I."/>
            <person name="Pacheco R."/>
            <person name="Padilla G."/>
            <person name="Ferreira P."/>
            <person name="Barriuso J."/>
            <person name="Kellner H."/>
            <person name="Castanera R."/>
            <person name="Alfaro M."/>
            <person name="Ramirez L."/>
            <person name="Pisabarro A.G."/>
            <person name="Kuo A."/>
            <person name="Tritt A."/>
            <person name="Lipzen A."/>
            <person name="He G."/>
            <person name="Yan M."/>
            <person name="Ng V."/>
            <person name="Cullen D."/>
            <person name="Martin F."/>
            <person name="Rosso M.-N."/>
            <person name="Henrissat B."/>
            <person name="Hibbett D."/>
            <person name="Martinez A.T."/>
            <person name="Grigoriev I.V."/>
        </authorList>
    </citation>
    <scope>NUCLEOTIDE SEQUENCE</scope>
    <source>
        <strain evidence="1">AH 44721</strain>
    </source>
</reference>
<dbReference type="Gene3D" id="3.80.10.10">
    <property type="entry name" value="Ribonuclease Inhibitor"/>
    <property type="match status" value="1"/>
</dbReference>
<comment type="caution">
    <text evidence="1">The sequence shown here is derived from an EMBL/GenBank/DDBJ whole genome shotgun (WGS) entry which is preliminary data.</text>
</comment>
<dbReference type="AlphaFoldDB" id="A0A9P5TI50"/>
<sequence>MQMKRSGKVKTTRLFGMSLPFYTLRPVLPTLPPELQCKIFEITASFSPKYALSLMLVARKVKEWIEPFLYHSIVFSRSFENYPPIYKGRDQWKATRAPLFDKATPHARHVLIESSRLDKSAEILQHAPNVESLALWSLPLIIESQRPLLPIIQSLTKLTRISASPYQLMKTKGVSFVFDHAAFVNLTHVGILCMEEDICEWAAWAELALLPKLTHLSVDYSNPNFVEDVLSGCTGLKLFVVFYEDRQEVLDRAAEREEEGVRHPRHPDVGVMLDKRVVQIPEIHDHWVEEWERNVRGQESFWKRAERIQRMRV</sequence>
<gene>
    <name evidence="1" type="ORF">CPB84DRAFT_1789883</name>
</gene>
<accession>A0A9P5TI50</accession>
<dbReference type="EMBL" id="JADNYJ010000114">
    <property type="protein sequence ID" value="KAF8883623.1"/>
    <property type="molecule type" value="Genomic_DNA"/>
</dbReference>
<dbReference type="InterPro" id="IPR032675">
    <property type="entry name" value="LRR_dom_sf"/>
</dbReference>
<keyword evidence="2" id="KW-1185">Reference proteome</keyword>
<name>A0A9P5TI50_GYMJU</name>